<name>A0A7J7IKP8_9RHOD</name>
<evidence type="ECO:0000256" key="1">
    <source>
        <dbReference type="SAM" id="MobiDB-lite"/>
    </source>
</evidence>
<gene>
    <name evidence="2" type="ORF">F1559_001646</name>
</gene>
<dbReference type="EMBL" id="VWRR01000007">
    <property type="protein sequence ID" value="KAF6003234.1"/>
    <property type="molecule type" value="Genomic_DNA"/>
</dbReference>
<feature type="compositionally biased region" description="Polar residues" evidence="1">
    <location>
        <begin position="51"/>
        <end position="62"/>
    </location>
</feature>
<organism evidence="2 3">
    <name type="scientific">Cyanidiococcus yangmingshanensis</name>
    <dbReference type="NCBI Taxonomy" id="2690220"/>
    <lineage>
        <taxon>Eukaryota</taxon>
        <taxon>Rhodophyta</taxon>
        <taxon>Bangiophyceae</taxon>
        <taxon>Cyanidiales</taxon>
        <taxon>Cyanidiaceae</taxon>
        <taxon>Cyanidiococcus</taxon>
    </lineage>
</organism>
<accession>A0A7J7IKP8</accession>
<reference evidence="2 3" key="1">
    <citation type="journal article" date="2020" name="J. Phycol.">
        <title>Comparative genome analysis reveals Cyanidiococcus gen. nov., a new extremophilic red algal genus sister to Cyanidioschyzon (Cyanidioschyzonaceae, Rhodophyta).</title>
        <authorList>
            <person name="Liu S.-L."/>
            <person name="Chiang Y.-R."/>
            <person name="Yoon H.S."/>
            <person name="Fu H.-Y."/>
        </authorList>
    </citation>
    <scope>NUCLEOTIDE SEQUENCE [LARGE SCALE GENOMIC DNA]</scope>
    <source>
        <strain evidence="2 3">THAL066</strain>
    </source>
</reference>
<evidence type="ECO:0000313" key="2">
    <source>
        <dbReference type="EMBL" id="KAF6003234.1"/>
    </source>
</evidence>
<dbReference type="Proteomes" id="UP000530660">
    <property type="component" value="Unassembled WGS sequence"/>
</dbReference>
<proteinExistence type="predicted"/>
<keyword evidence="3" id="KW-1185">Reference proteome</keyword>
<sequence length="110" mass="12019">MVGSQLGSSFPSVSVCLVHGFVQTVDALDWLGGGFAAATRRWWHRAHGTEDSASSPGSQGYESKSGDVRQLSQTLPVDMEHGMRRGVPWPPNQALQERISLSRRITSLQQ</sequence>
<protein>
    <submittedName>
        <fullName evidence="2">Uncharacterized protein</fullName>
    </submittedName>
</protein>
<comment type="caution">
    <text evidence="2">The sequence shown here is derived from an EMBL/GenBank/DDBJ whole genome shotgun (WGS) entry which is preliminary data.</text>
</comment>
<evidence type="ECO:0000313" key="3">
    <source>
        <dbReference type="Proteomes" id="UP000530660"/>
    </source>
</evidence>
<feature type="region of interest" description="Disordered" evidence="1">
    <location>
        <begin position="46"/>
        <end position="93"/>
    </location>
</feature>
<dbReference type="AlphaFoldDB" id="A0A7J7IKP8"/>